<comment type="caution">
    <text evidence="1">The sequence shown here is derived from an EMBL/GenBank/DDBJ whole genome shotgun (WGS) entry which is preliminary data.</text>
</comment>
<accession>A0ABM9DDD8</accession>
<name>A0ABM9DDD8_9HYPH</name>
<reference evidence="1" key="1">
    <citation type="submission" date="2022-03" db="EMBL/GenBank/DDBJ databases">
        <authorList>
            <person name="Brunel B."/>
        </authorList>
    </citation>
    <scope>NUCLEOTIDE SEQUENCE</scope>
    <source>
        <strain evidence="1">STM4922sample</strain>
    </source>
</reference>
<gene>
    <name evidence="1" type="ORF">MES4922_110005</name>
</gene>
<dbReference type="Proteomes" id="UP001152604">
    <property type="component" value="Unassembled WGS sequence"/>
</dbReference>
<evidence type="ECO:0000313" key="1">
    <source>
        <dbReference type="EMBL" id="CAH2394561.1"/>
    </source>
</evidence>
<evidence type="ECO:0000313" key="2">
    <source>
        <dbReference type="Proteomes" id="UP001152604"/>
    </source>
</evidence>
<keyword evidence="2" id="KW-1185">Reference proteome</keyword>
<proteinExistence type="predicted"/>
<dbReference type="EMBL" id="CAKXZS010000003">
    <property type="protein sequence ID" value="CAH2394561.1"/>
    <property type="molecule type" value="Genomic_DNA"/>
</dbReference>
<protein>
    <submittedName>
        <fullName evidence="1">Uncharacterized protein</fullName>
    </submittedName>
</protein>
<sequence length="93" mass="10810">MIEAGNRSGVDIWCDVIGCFIQPYPQLRLTHPGQSNSIEAHWAEELSPAWWETRHRSYQRSASLSPYRMRRATYFPLLSLKPTGNPYDMLRSL</sequence>
<organism evidence="1 2">
    <name type="scientific">Mesorhizobium ventifaucium</name>
    <dbReference type="NCBI Taxonomy" id="666020"/>
    <lineage>
        <taxon>Bacteria</taxon>
        <taxon>Pseudomonadati</taxon>
        <taxon>Pseudomonadota</taxon>
        <taxon>Alphaproteobacteria</taxon>
        <taxon>Hyphomicrobiales</taxon>
        <taxon>Phyllobacteriaceae</taxon>
        <taxon>Mesorhizobium</taxon>
    </lineage>
</organism>